<evidence type="ECO:0008006" key="4">
    <source>
        <dbReference type="Google" id="ProtNLM"/>
    </source>
</evidence>
<accession>I2NUT2</accession>
<gene>
    <name evidence="2" type="ORF">HMPREF1051_1668</name>
</gene>
<evidence type="ECO:0000313" key="3">
    <source>
        <dbReference type="Proteomes" id="UP000004473"/>
    </source>
</evidence>
<reference evidence="2 3" key="1">
    <citation type="submission" date="2012-04" db="EMBL/GenBank/DDBJ databases">
        <authorList>
            <person name="Harkins D.M."/>
            <person name="Madupu R."/>
            <person name="Durkin A.S."/>
            <person name="Torralba M."/>
            <person name="Methe B."/>
            <person name="Sutton G.G."/>
            <person name="Nelson K.E."/>
        </authorList>
    </citation>
    <scope>NUCLEOTIDE SEQUENCE [LARGE SCALE GENOMIC DNA]</scope>
    <source>
        <strain evidence="2 3">VK64</strain>
    </source>
</reference>
<feature type="transmembrane region" description="Helical" evidence="1">
    <location>
        <begin position="6"/>
        <end position="28"/>
    </location>
</feature>
<keyword evidence="1" id="KW-0812">Transmembrane</keyword>
<keyword evidence="1" id="KW-1133">Transmembrane helix</keyword>
<evidence type="ECO:0000256" key="1">
    <source>
        <dbReference type="SAM" id="Phobius"/>
    </source>
</evidence>
<dbReference type="EMBL" id="AJMT01000060">
    <property type="protein sequence ID" value="EIG29593.1"/>
    <property type="molecule type" value="Genomic_DNA"/>
</dbReference>
<evidence type="ECO:0000313" key="2">
    <source>
        <dbReference type="EMBL" id="EIG29593.1"/>
    </source>
</evidence>
<protein>
    <recommendedName>
        <fullName evidence="4">Transmembrane protein</fullName>
    </recommendedName>
</protein>
<proteinExistence type="predicted"/>
<comment type="caution">
    <text evidence="2">The sequence shown here is derived from an EMBL/GenBank/DDBJ whole genome shotgun (WGS) entry which is preliminary data.</text>
</comment>
<sequence>MHELVQIFQSANSFFLTTICLIICYLFIENIFEFKKNLICTTYTEEQHIEIKNIFQSCITSFIFISLYKFQKLIQILGKYVIQAAKEQ</sequence>
<dbReference type="AlphaFoldDB" id="I2NUT2"/>
<dbReference type="Proteomes" id="UP000004473">
    <property type="component" value="Unassembled WGS sequence"/>
</dbReference>
<keyword evidence="1" id="KW-0472">Membrane</keyword>
<organism evidence="2 3">
    <name type="scientific">Neisseria sicca VK64</name>
    <dbReference type="NCBI Taxonomy" id="1095748"/>
    <lineage>
        <taxon>Bacteria</taxon>
        <taxon>Pseudomonadati</taxon>
        <taxon>Pseudomonadota</taxon>
        <taxon>Betaproteobacteria</taxon>
        <taxon>Neisseriales</taxon>
        <taxon>Neisseriaceae</taxon>
        <taxon>Neisseria</taxon>
    </lineage>
</organism>
<name>I2NUT2_NEISI</name>